<organism evidence="1 2">
    <name type="scientific">Shewanella glacialipiscicola</name>
    <dbReference type="NCBI Taxonomy" id="614069"/>
    <lineage>
        <taxon>Bacteria</taxon>
        <taxon>Pseudomonadati</taxon>
        <taxon>Pseudomonadota</taxon>
        <taxon>Gammaproteobacteria</taxon>
        <taxon>Alteromonadales</taxon>
        <taxon>Shewanellaceae</taxon>
        <taxon>Shewanella</taxon>
    </lineage>
</organism>
<keyword evidence="2" id="KW-1185">Reference proteome</keyword>
<accession>A0ABQ6J1E1</accession>
<evidence type="ECO:0000313" key="1">
    <source>
        <dbReference type="EMBL" id="GMA81942.1"/>
    </source>
</evidence>
<dbReference type="Gene3D" id="3.30.160.60">
    <property type="entry name" value="Classic Zinc Finger"/>
    <property type="match status" value="1"/>
</dbReference>
<name>A0ABQ6J1E1_9GAMM</name>
<evidence type="ECO:0008006" key="3">
    <source>
        <dbReference type="Google" id="ProtNLM"/>
    </source>
</evidence>
<dbReference type="Pfam" id="PF02618">
    <property type="entry name" value="YceG"/>
    <property type="match status" value="1"/>
</dbReference>
<evidence type="ECO:0000313" key="2">
    <source>
        <dbReference type="Proteomes" id="UP001157046"/>
    </source>
</evidence>
<dbReference type="Proteomes" id="UP001157046">
    <property type="component" value="Unassembled WGS sequence"/>
</dbReference>
<sequence>MSKPASVSYLYFVSRNDGTHVFSTTLEEHNRAVDIYQRKKKPATPEKSPE</sequence>
<dbReference type="EMBL" id="BSUY01000001">
    <property type="protein sequence ID" value="GMA81942.1"/>
    <property type="molecule type" value="Genomic_DNA"/>
</dbReference>
<reference evidence="2" key="1">
    <citation type="journal article" date="2019" name="Int. J. Syst. Evol. Microbiol.">
        <title>The Global Catalogue of Microorganisms (GCM) 10K type strain sequencing project: providing services to taxonomists for standard genome sequencing and annotation.</title>
        <authorList>
            <consortium name="The Broad Institute Genomics Platform"/>
            <consortium name="The Broad Institute Genome Sequencing Center for Infectious Disease"/>
            <person name="Wu L."/>
            <person name="Ma J."/>
        </authorList>
    </citation>
    <scope>NUCLEOTIDE SEQUENCE [LARGE SCALE GENOMIC DNA]</scope>
    <source>
        <strain evidence="2">NBRC 102030</strain>
    </source>
</reference>
<dbReference type="InterPro" id="IPR003770">
    <property type="entry name" value="MLTG-like"/>
</dbReference>
<comment type="caution">
    <text evidence="1">The sequence shown here is derived from an EMBL/GenBank/DDBJ whole genome shotgun (WGS) entry which is preliminary data.</text>
</comment>
<proteinExistence type="predicted"/>
<gene>
    <name evidence="1" type="ORF">GCM10025855_14750</name>
</gene>
<protein>
    <recommendedName>
        <fullName evidence="3">Aminodeoxychorismate lyase</fullName>
    </recommendedName>
</protein>